<accession>A0AAC8YY63</accession>
<dbReference type="EMBL" id="CP013344">
    <property type="protein sequence ID" value="AMU88237.1"/>
    <property type="molecule type" value="Genomic_DNA"/>
</dbReference>
<dbReference type="GO" id="GO:0016887">
    <property type="term" value="F:ATP hydrolysis activity"/>
    <property type="evidence" value="ECO:0007669"/>
    <property type="project" value="InterPro"/>
</dbReference>
<name>A0AAC8YY63_SPHMC</name>
<feature type="domain" description="AAA+ ATPase" evidence="1">
    <location>
        <begin position="573"/>
        <end position="946"/>
    </location>
</feature>
<organism evidence="2 3">
    <name type="scientific">Sphingopyxis macrogoltabida</name>
    <name type="common">Sphingomonas macrogoltabidus</name>
    <dbReference type="NCBI Taxonomy" id="33050"/>
    <lineage>
        <taxon>Bacteria</taxon>
        <taxon>Pseudomonadati</taxon>
        <taxon>Pseudomonadota</taxon>
        <taxon>Alphaproteobacteria</taxon>
        <taxon>Sphingomonadales</taxon>
        <taxon>Sphingomonadaceae</taxon>
        <taxon>Sphingopyxis</taxon>
    </lineage>
</organism>
<sequence length="1083" mass="121091">MIFRDVEGRVYQPVQHYNRKTKKSAYRAKPPGASNETDDCIELDTIEEIAKAMLVDGLPARVKALDGGPVNYLKFGAQKLVAYELEPGIAGKIGVHSASGAVPSQADKIRKFITDQLVEPARGRGETSIEIMSGDVHKSMGLQNSLPAVCSVLEGAALAQLANMKLIERHSPIGSDKPSSTIRYRFALEGASVVAIDRNAFDRLKLKFHALHPDFVSFENCPSFAAREDGYKRKVISEAARLLAEPADSNDADLGQRLIELLAGRAGLDCNLIDWRAQKVIDSARDADPGRVTAAVGRLAKADDAADAVIAFVDEVWPILRGDLPSNPYAESRMFPTMLRALVDPQSVLPIRSSPTENAARMLLGEPAFANAKLSRDEVLKVTAMAREMMRIMAEEWDWAPRDLWDVQGFIWETCQKRLQDDDMTDEELLHLFDSCDYFRTRRVKWSDAKTATFCRMARKAHELGFDWYRTNIPQIRLGRKESDAARASGTVACFHASRGRIEFSHSSGELGLTGIFDCDPEGEKAFSDALDKQRERIANWIAPIPPRAGYWPRYDEEVAAEENGPKVSKMPSPTNLILYGPPGTGKTYRTMAKAVELCGEVPDAERTELRNQYDRLRKEKRIEFVTFHQNFAYEEFVEGLRPETARAEGEGSNAGFELKPKLGIFRNVCQLAEAAADAAIGGKPFDLDGRRVFKMSLGRAGVEDHIFQDAIDNGYAVLGWGGDIDWTPYDSYEAIHERWNEDHPGTNGNDANIIQTSRFRADMEEGDIIVVTHGNRLIRAIGVVTGPYRFEPGDTRDYNHRRDVDWLKIFREPIDHTVIYDVPFIQWSCYLLKEQHLNRSALANLLPGTGGPAEPPKQYVLVIDEINRANISKVFGELITLIEPDKRLGMDEQLKVRLPYSEDEFGVPANLHIIGTMNTADRSIALLDTALRRRFRFEEMAPDTSVEAFQEAEVETGLPLADVLNTMNRRIEYLVDRDHRIGHAFFIGCQTVGDVNGVMRDKVIPLLQEYFFDDWGRLAAVLGERENGGNFLACQVIDDPMGEGGQPLKSWRVRDTFETEAYGRLVSGKPTSLLSERGAETA</sequence>
<proteinExistence type="predicted"/>
<dbReference type="Pfam" id="PF07728">
    <property type="entry name" value="AAA_5"/>
    <property type="match status" value="1"/>
</dbReference>
<dbReference type="InterPro" id="IPR027417">
    <property type="entry name" value="P-loop_NTPase"/>
</dbReference>
<dbReference type="AlphaFoldDB" id="A0AAC8YY63"/>
<dbReference type="InterPro" id="IPR052934">
    <property type="entry name" value="Methyl-DNA_Rec/Restrict_Enz"/>
</dbReference>
<dbReference type="Proteomes" id="UP000076088">
    <property type="component" value="Chromosome"/>
</dbReference>
<reference evidence="2 3" key="2">
    <citation type="journal article" date="2016" name="Genome Announc.">
        <title>Complete Genome Sequence of Sphingopyxis macrogoltabida Strain 203N (NBRC 111659), a Polyethylene Glycol Degrader.</title>
        <authorList>
            <person name="Ohtsubo Y."/>
            <person name="Nonoyama S."/>
            <person name="Nagata Y."/>
            <person name="Numata M."/>
            <person name="Tsuchikane K."/>
            <person name="Hosoyama A."/>
            <person name="Yamazoe A."/>
            <person name="Tsuda M."/>
            <person name="Fujita N."/>
            <person name="Kawai F."/>
        </authorList>
    </citation>
    <scope>NUCLEOTIDE SEQUENCE [LARGE SCALE GENOMIC DNA]</scope>
    <source>
        <strain evidence="2 3">203N</strain>
    </source>
</reference>
<gene>
    <name evidence="2" type="ORF">ATM17_04150</name>
</gene>
<dbReference type="Gene3D" id="3.40.50.300">
    <property type="entry name" value="P-loop containing nucleotide triphosphate hydrolases"/>
    <property type="match status" value="1"/>
</dbReference>
<evidence type="ECO:0000313" key="2">
    <source>
        <dbReference type="EMBL" id="AMU88237.1"/>
    </source>
</evidence>
<dbReference type="InterPro" id="IPR003593">
    <property type="entry name" value="AAA+_ATPase"/>
</dbReference>
<dbReference type="SUPFAM" id="SSF52540">
    <property type="entry name" value="P-loop containing nucleoside triphosphate hydrolases"/>
    <property type="match status" value="1"/>
</dbReference>
<dbReference type="PANTHER" id="PTHR37291:SF1">
    <property type="entry name" value="TYPE IV METHYL-DIRECTED RESTRICTION ENZYME ECOKMCRB SUBUNIT"/>
    <property type="match status" value="1"/>
</dbReference>
<dbReference type="RefSeq" id="WP_054725027.1">
    <property type="nucleotide sequence ID" value="NZ_CP013344.1"/>
</dbReference>
<protein>
    <recommendedName>
        <fullName evidence="1">AAA+ ATPase domain-containing protein</fullName>
    </recommendedName>
</protein>
<evidence type="ECO:0000313" key="3">
    <source>
        <dbReference type="Proteomes" id="UP000076088"/>
    </source>
</evidence>
<reference evidence="3" key="1">
    <citation type="submission" date="2015-11" db="EMBL/GenBank/DDBJ databases">
        <title>Complete genome sequence of a polyethylene-glycol degrader Sphingopyxis macrogoltabida 203N (NBRC 111659).</title>
        <authorList>
            <person name="Yoshiyuki O."/>
            <person name="Shouta N."/>
            <person name="Nagata Y."/>
            <person name="Numata M."/>
            <person name="Tsuchikane K."/>
            <person name="Hosoyama A."/>
            <person name="Yamazoe A."/>
            <person name="Tsuda M."/>
            <person name="Fujita N."/>
            <person name="Kawai F."/>
        </authorList>
    </citation>
    <scope>NUCLEOTIDE SEQUENCE [LARGE SCALE GENOMIC DNA]</scope>
    <source>
        <strain evidence="3">203N</strain>
    </source>
</reference>
<dbReference type="SMART" id="SM00382">
    <property type="entry name" value="AAA"/>
    <property type="match status" value="1"/>
</dbReference>
<dbReference type="InterPro" id="IPR011704">
    <property type="entry name" value="ATPase_dyneun-rel_AAA"/>
</dbReference>
<evidence type="ECO:0000259" key="1">
    <source>
        <dbReference type="SMART" id="SM00382"/>
    </source>
</evidence>
<dbReference type="PANTHER" id="PTHR37291">
    <property type="entry name" value="5-METHYLCYTOSINE-SPECIFIC RESTRICTION ENZYME B"/>
    <property type="match status" value="1"/>
</dbReference>
<keyword evidence="3" id="KW-1185">Reference proteome</keyword>
<dbReference type="GO" id="GO:0005524">
    <property type="term" value="F:ATP binding"/>
    <property type="evidence" value="ECO:0007669"/>
    <property type="project" value="InterPro"/>
</dbReference>